<keyword evidence="9" id="KW-1185">Reference proteome</keyword>
<dbReference type="Gene3D" id="2.70.70.10">
    <property type="entry name" value="Glucose Permease (Domain IIA)"/>
    <property type="match status" value="1"/>
</dbReference>
<evidence type="ECO:0000256" key="6">
    <source>
        <dbReference type="ARBA" id="ARBA00022777"/>
    </source>
</evidence>
<name>A0ABN1VVK9_9PSEU</name>
<proteinExistence type="predicted"/>
<evidence type="ECO:0000256" key="2">
    <source>
        <dbReference type="ARBA" id="ARBA00022448"/>
    </source>
</evidence>
<feature type="domain" description="PTS EIIA type-1" evidence="7">
    <location>
        <begin position="24"/>
        <end position="128"/>
    </location>
</feature>
<accession>A0ABN1VVK9</accession>
<gene>
    <name evidence="8" type="ORF">GCM10009675_50260</name>
</gene>
<keyword evidence="3 8" id="KW-0762">Sugar transport</keyword>
<dbReference type="RefSeq" id="WP_253859702.1">
    <property type="nucleotide sequence ID" value="NZ_BAAALM010000022.1"/>
</dbReference>
<evidence type="ECO:0000256" key="3">
    <source>
        <dbReference type="ARBA" id="ARBA00022597"/>
    </source>
</evidence>
<reference evidence="8 9" key="1">
    <citation type="journal article" date="2019" name="Int. J. Syst. Evol. Microbiol.">
        <title>The Global Catalogue of Microorganisms (GCM) 10K type strain sequencing project: providing services to taxonomists for standard genome sequencing and annotation.</title>
        <authorList>
            <consortium name="The Broad Institute Genomics Platform"/>
            <consortium name="The Broad Institute Genome Sequencing Center for Infectious Disease"/>
            <person name="Wu L."/>
            <person name="Ma J."/>
        </authorList>
    </citation>
    <scope>NUCLEOTIDE SEQUENCE [LARGE SCALE GENOMIC DNA]</scope>
    <source>
        <strain evidence="8 9">JCM 13022</strain>
    </source>
</reference>
<protein>
    <submittedName>
        <fullName evidence="8">PTS glucose transporter subunit IIA</fullName>
    </submittedName>
</protein>
<keyword evidence="6" id="KW-0418">Kinase</keyword>
<keyword evidence="2" id="KW-0813">Transport</keyword>
<evidence type="ECO:0000313" key="9">
    <source>
        <dbReference type="Proteomes" id="UP001500467"/>
    </source>
</evidence>
<comment type="caution">
    <text evidence="8">The sequence shown here is derived from an EMBL/GenBank/DDBJ whole genome shotgun (WGS) entry which is preliminary data.</text>
</comment>
<evidence type="ECO:0000313" key="8">
    <source>
        <dbReference type="EMBL" id="GAA1221362.1"/>
    </source>
</evidence>
<sequence>MTGAGRVVRSPVGGTVTALADVPDPVFSQAMVGPGIAVQPRGGHADAVAPIDGTLTTVHAHAFVVAGDDGAAVLVHLGIDTVKQHGEGFTLHVVKGERVRAGQPVVGWDPDAVLAAGYAPVVPVIALDAQQESLQPAPSGSPVEAGDELFSWGG</sequence>
<evidence type="ECO:0000256" key="4">
    <source>
        <dbReference type="ARBA" id="ARBA00022679"/>
    </source>
</evidence>
<keyword evidence="5" id="KW-0598">Phosphotransferase system</keyword>
<organism evidence="8 9">
    <name type="scientific">Prauserella alba</name>
    <dbReference type="NCBI Taxonomy" id="176898"/>
    <lineage>
        <taxon>Bacteria</taxon>
        <taxon>Bacillati</taxon>
        <taxon>Actinomycetota</taxon>
        <taxon>Actinomycetes</taxon>
        <taxon>Pseudonocardiales</taxon>
        <taxon>Pseudonocardiaceae</taxon>
        <taxon>Prauserella</taxon>
    </lineage>
</organism>
<dbReference type="EMBL" id="BAAALM010000022">
    <property type="protein sequence ID" value="GAA1221362.1"/>
    <property type="molecule type" value="Genomic_DNA"/>
</dbReference>
<dbReference type="SUPFAM" id="SSF51261">
    <property type="entry name" value="Duplicated hybrid motif"/>
    <property type="match status" value="1"/>
</dbReference>
<dbReference type="PANTHER" id="PTHR45008:SF1">
    <property type="entry name" value="PTS SYSTEM GLUCOSE-SPECIFIC EIIA COMPONENT"/>
    <property type="match status" value="1"/>
</dbReference>
<comment type="subcellular location">
    <subcellularLocation>
        <location evidence="1">Cytoplasm</location>
    </subcellularLocation>
</comment>
<dbReference type="Proteomes" id="UP001500467">
    <property type="component" value="Unassembled WGS sequence"/>
</dbReference>
<evidence type="ECO:0000256" key="1">
    <source>
        <dbReference type="ARBA" id="ARBA00004496"/>
    </source>
</evidence>
<evidence type="ECO:0000256" key="5">
    <source>
        <dbReference type="ARBA" id="ARBA00022683"/>
    </source>
</evidence>
<dbReference type="InterPro" id="IPR001127">
    <property type="entry name" value="PTS_EIIA_1_perm"/>
</dbReference>
<dbReference type="PROSITE" id="PS00371">
    <property type="entry name" value="PTS_EIIA_TYPE_1_HIS"/>
    <property type="match status" value="1"/>
</dbReference>
<dbReference type="InterPro" id="IPR050890">
    <property type="entry name" value="PTS_EIIA_component"/>
</dbReference>
<keyword evidence="4" id="KW-0808">Transferase</keyword>
<dbReference type="PROSITE" id="PS51093">
    <property type="entry name" value="PTS_EIIA_TYPE_1"/>
    <property type="match status" value="1"/>
</dbReference>
<evidence type="ECO:0000259" key="7">
    <source>
        <dbReference type="PROSITE" id="PS51093"/>
    </source>
</evidence>
<dbReference type="InterPro" id="IPR011055">
    <property type="entry name" value="Dup_hybrid_motif"/>
</dbReference>
<dbReference type="PANTHER" id="PTHR45008">
    <property type="entry name" value="PTS SYSTEM GLUCOSE-SPECIFIC EIIA COMPONENT"/>
    <property type="match status" value="1"/>
</dbReference>
<dbReference type="Pfam" id="PF00358">
    <property type="entry name" value="PTS_EIIA_1"/>
    <property type="match status" value="1"/>
</dbReference>
<dbReference type="NCBIfam" id="TIGR00830">
    <property type="entry name" value="PTBA"/>
    <property type="match status" value="1"/>
</dbReference>